<dbReference type="EMBL" id="ML170284">
    <property type="protein sequence ID" value="TDL15230.1"/>
    <property type="molecule type" value="Genomic_DNA"/>
</dbReference>
<dbReference type="AlphaFoldDB" id="A0A4Y7PLA5"/>
<gene>
    <name evidence="3" type="ORF">BD410DRAFT_796557</name>
</gene>
<feature type="region of interest" description="Disordered" evidence="2">
    <location>
        <begin position="1"/>
        <end position="32"/>
    </location>
</feature>
<sequence length="148" mass="16763">MSAQHTQPTQRTQPAQPTQPTEPDASDPLAPHWKTENAILRFRREAAFHKLVGYYKSEQAASDSVEKYEIEFEKVLESRPFMYKNYADAHNEMERLKDRLDNEKLHVASAERSLNGLVTTYCTAHGGIATNVHGSLLSMARSQAYHSS</sequence>
<evidence type="ECO:0000256" key="2">
    <source>
        <dbReference type="SAM" id="MobiDB-lite"/>
    </source>
</evidence>
<name>A0A4Y7PLA5_9AGAM</name>
<organism evidence="3 4">
    <name type="scientific">Rickenella mellea</name>
    <dbReference type="NCBI Taxonomy" id="50990"/>
    <lineage>
        <taxon>Eukaryota</taxon>
        <taxon>Fungi</taxon>
        <taxon>Dikarya</taxon>
        <taxon>Basidiomycota</taxon>
        <taxon>Agaricomycotina</taxon>
        <taxon>Agaricomycetes</taxon>
        <taxon>Hymenochaetales</taxon>
        <taxon>Rickenellaceae</taxon>
        <taxon>Rickenella</taxon>
    </lineage>
</organism>
<accession>A0A4Y7PLA5</accession>
<proteinExistence type="predicted"/>
<dbReference type="Proteomes" id="UP000294933">
    <property type="component" value="Unassembled WGS sequence"/>
</dbReference>
<evidence type="ECO:0000313" key="3">
    <source>
        <dbReference type="EMBL" id="TDL15230.1"/>
    </source>
</evidence>
<feature type="coiled-coil region" evidence="1">
    <location>
        <begin position="83"/>
        <end position="113"/>
    </location>
</feature>
<feature type="compositionally biased region" description="Low complexity" evidence="2">
    <location>
        <begin position="1"/>
        <end position="23"/>
    </location>
</feature>
<dbReference type="VEuPathDB" id="FungiDB:BD410DRAFT_796557"/>
<evidence type="ECO:0000256" key="1">
    <source>
        <dbReference type="SAM" id="Coils"/>
    </source>
</evidence>
<reference evidence="3 4" key="1">
    <citation type="submission" date="2018-06" db="EMBL/GenBank/DDBJ databases">
        <title>A transcriptomic atlas of mushroom development highlights an independent origin of complex multicellularity.</title>
        <authorList>
            <consortium name="DOE Joint Genome Institute"/>
            <person name="Krizsan K."/>
            <person name="Almasi E."/>
            <person name="Merenyi Z."/>
            <person name="Sahu N."/>
            <person name="Viragh M."/>
            <person name="Koszo T."/>
            <person name="Mondo S."/>
            <person name="Kiss B."/>
            <person name="Balint B."/>
            <person name="Kues U."/>
            <person name="Barry K."/>
            <person name="Hegedus J.C."/>
            <person name="Henrissat B."/>
            <person name="Johnson J."/>
            <person name="Lipzen A."/>
            <person name="Ohm R."/>
            <person name="Nagy I."/>
            <person name="Pangilinan J."/>
            <person name="Yan J."/>
            <person name="Xiong Y."/>
            <person name="Grigoriev I.V."/>
            <person name="Hibbett D.S."/>
            <person name="Nagy L.G."/>
        </authorList>
    </citation>
    <scope>NUCLEOTIDE SEQUENCE [LARGE SCALE GENOMIC DNA]</scope>
    <source>
        <strain evidence="3 4">SZMC22713</strain>
    </source>
</reference>
<protein>
    <submittedName>
        <fullName evidence="3">Uncharacterized protein</fullName>
    </submittedName>
</protein>
<keyword evidence="4" id="KW-1185">Reference proteome</keyword>
<evidence type="ECO:0000313" key="4">
    <source>
        <dbReference type="Proteomes" id="UP000294933"/>
    </source>
</evidence>
<keyword evidence="1" id="KW-0175">Coiled coil</keyword>